<evidence type="ECO:0000313" key="3">
    <source>
        <dbReference type="EMBL" id="TKR89857.1"/>
    </source>
</evidence>
<gene>
    <name evidence="3" type="ORF">L596_013898</name>
</gene>
<reference evidence="3 4" key="1">
    <citation type="journal article" date="2015" name="Genome Biol.">
        <title>Comparative genomics of Steinernema reveals deeply conserved gene regulatory networks.</title>
        <authorList>
            <person name="Dillman A.R."/>
            <person name="Macchietto M."/>
            <person name="Porter C.F."/>
            <person name="Rogers A."/>
            <person name="Williams B."/>
            <person name="Antoshechkin I."/>
            <person name="Lee M.M."/>
            <person name="Goodwin Z."/>
            <person name="Lu X."/>
            <person name="Lewis E.E."/>
            <person name="Goodrich-Blair H."/>
            <person name="Stock S.P."/>
            <person name="Adams B.J."/>
            <person name="Sternberg P.W."/>
            <person name="Mortazavi A."/>
        </authorList>
    </citation>
    <scope>NUCLEOTIDE SEQUENCE [LARGE SCALE GENOMIC DNA]</scope>
    <source>
        <strain evidence="3 4">ALL</strain>
    </source>
</reference>
<dbReference type="Proteomes" id="UP000298663">
    <property type="component" value="Unassembled WGS sequence"/>
</dbReference>
<dbReference type="CDD" id="cd19941">
    <property type="entry name" value="TIL"/>
    <property type="match status" value="1"/>
</dbReference>
<dbReference type="AlphaFoldDB" id="A0A4U5P1I4"/>
<keyword evidence="4" id="KW-1185">Reference proteome</keyword>
<evidence type="ECO:0000313" key="4">
    <source>
        <dbReference type="Proteomes" id="UP000298663"/>
    </source>
</evidence>
<dbReference type="SUPFAM" id="SSF57567">
    <property type="entry name" value="Serine protease inhibitors"/>
    <property type="match status" value="1"/>
</dbReference>
<name>A0A4U5P1I4_STECR</name>
<accession>A0A4U5P1I4</accession>
<dbReference type="Gene3D" id="2.10.25.10">
    <property type="entry name" value="Laminin"/>
    <property type="match status" value="1"/>
</dbReference>
<comment type="caution">
    <text evidence="3">The sequence shown here is derived from an EMBL/GenBank/DDBJ whole genome shotgun (WGS) entry which is preliminary data.</text>
</comment>
<protein>
    <recommendedName>
        <fullName evidence="2">TIL domain-containing protein</fullName>
    </recommendedName>
</protein>
<dbReference type="InterPro" id="IPR036084">
    <property type="entry name" value="Ser_inhib-like_sf"/>
</dbReference>
<sequence>MSRFYTSSTHKNQTVRTKRNTIASIKAEHQTKPASVISNSPAPMDSVSAKSISKPTSSLQLRLAFFVLVVFCAAFQASFAAPAAQTQPKECPQNTVWTSCGHCQGTCRDPKPRLCTTHCRVGCLCKNDNYVVNPNGDGCILATECPKNEEFQECF</sequence>
<organism evidence="3 4">
    <name type="scientific">Steinernema carpocapsae</name>
    <name type="common">Entomopathogenic nematode</name>
    <dbReference type="NCBI Taxonomy" id="34508"/>
    <lineage>
        <taxon>Eukaryota</taxon>
        <taxon>Metazoa</taxon>
        <taxon>Ecdysozoa</taxon>
        <taxon>Nematoda</taxon>
        <taxon>Chromadorea</taxon>
        <taxon>Rhabditida</taxon>
        <taxon>Tylenchina</taxon>
        <taxon>Panagrolaimomorpha</taxon>
        <taxon>Strongyloidoidea</taxon>
        <taxon>Steinernematidae</taxon>
        <taxon>Steinernema</taxon>
    </lineage>
</organism>
<evidence type="ECO:0000256" key="1">
    <source>
        <dbReference type="ARBA" id="ARBA00022900"/>
    </source>
</evidence>
<dbReference type="EMBL" id="AZBU02000003">
    <property type="protein sequence ID" value="TKR89857.1"/>
    <property type="molecule type" value="Genomic_DNA"/>
</dbReference>
<dbReference type="Pfam" id="PF01826">
    <property type="entry name" value="TIL"/>
    <property type="match status" value="1"/>
</dbReference>
<proteinExistence type="predicted"/>
<keyword evidence="1" id="KW-0722">Serine protease inhibitor</keyword>
<reference evidence="3 4" key="2">
    <citation type="journal article" date="2019" name="G3 (Bethesda)">
        <title>Hybrid Assembly of the Genome of the Entomopathogenic Nematode Steinernema carpocapsae Identifies the X-Chromosome.</title>
        <authorList>
            <person name="Serra L."/>
            <person name="Macchietto M."/>
            <person name="Macias-Munoz A."/>
            <person name="McGill C.J."/>
            <person name="Rodriguez I.M."/>
            <person name="Rodriguez B."/>
            <person name="Murad R."/>
            <person name="Mortazavi A."/>
        </authorList>
    </citation>
    <scope>NUCLEOTIDE SEQUENCE [LARGE SCALE GENOMIC DNA]</scope>
    <source>
        <strain evidence="3 4">ALL</strain>
    </source>
</reference>
<dbReference type="GO" id="GO:0004867">
    <property type="term" value="F:serine-type endopeptidase inhibitor activity"/>
    <property type="evidence" value="ECO:0007669"/>
    <property type="project" value="UniProtKB-KW"/>
</dbReference>
<evidence type="ECO:0000259" key="2">
    <source>
        <dbReference type="Pfam" id="PF01826"/>
    </source>
</evidence>
<keyword evidence="1" id="KW-0646">Protease inhibitor</keyword>
<feature type="domain" description="TIL" evidence="2">
    <location>
        <begin position="91"/>
        <end position="145"/>
    </location>
</feature>
<dbReference type="InterPro" id="IPR002919">
    <property type="entry name" value="TIL_dom"/>
</dbReference>